<comment type="caution">
    <text evidence="2">The sequence shown here is derived from an EMBL/GenBank/DDBJ whole genome shotgun (WGS) entry which is preliminary data.</text>
</comment>
<feature type="compositionally biased region" description="Low complexity" evidence="1">
    <location>
        <begin position="219"/>
        <end position="228"/>
    </location>
</feature>
<evidence type="ECO:0000313" key="3">
    <source>
        <dbReference type="Proteomes" id="UP000812966"/>
    </source>
</evidence>
<feature type="compositionally biased region" description="Low complexity" evidence="1">
    <location>
        <begin position="549"/>
        <end position="569"/>
    </location>
</feature>
<proteinExistence type="predicted"/>
<feature type="compositionally biased region" description="Basic residues" evidence="1">
    <location>
        <begin position="576"/>
        <end position="585"/>
    </location>
</feature>
<feature type="compositionally biased region" description="Low complexity" evidence="1">
    <location>
        <begin position="123"/>
        <end position="134"/>
    </location>
</feature>
<feature type="region of interest" description="Disordered" evidence="1">
    <location>
        <begin position="1"/>
        <end position="59"/>
    </location>
</feature>
<feature type="compositionally biased region" description="Low complexity" evidence="1">
    <location>
        <begin position="528"/>
        <end position="541"/>
    </location>
</feature>
<feature type="compositionally biased region" description="Low complexity" evidence="1">
    <location>
        <begin position="28"/>
        <end position="53"/>
    </location>
</feature>
<dbReference type="AlphaFoldDB" id="A0A8K0JSV6"/>
<accession>A0A8K0JSV6</accession>
<organism evidence="2 3">
    <name type="scientific">Filobasidium floriforme</name>
    <dbReference type="NCBI Taxonomy" id="5210"/>
    <lineage>
        <taxon>Eukaryota</taxon>
        <taxon>Fungi</taxon>
        <taxon>Dikarya</taxon>
        <taxon>Basidiomycota</taxon>
        <taxon>Agaricomycotina</taxon>
        <taxon>Tremellomycetes</taxon>
        <taxon>Filobasidiales</taxon>
        <taxon>Filobasidiaceae</taxon>
        <taxon>Filobasidium</taxon>
    </lineage>
</organism>
<feature type="compositionally biased region" description="Low complexity" evidence="1">
    <location>
        <begin position="89"/>
        <end position="114"/>
    </location>
</feature>
<evidence type="ECO:0000313" key="2">
    <source>
        <dbReference type="EMBL" id="KAG7580005.1"/>
    </source>
</evidence>
<keyword evidence="3" id="KW-1185">Reference proteome</keyword>
<feature type="compositionally biased region" description="Low complexity" evidence="1">
    <location>
        <begin position="1"/>
        <end position="20"/>
    </location>
</feature>
<feature type="region of interest" description="Disordered" evidence="1">
    <location>
        <begin position="83"/>
        <end position="147"/>
    </location>
</feature>
<feature type="compositionally biased region" description="Polar residues" evidence="1">
    <location>
        <begin position="491"/>
        <end position="503"/>
    </location>
</feature>
<feature type="region of interest" description="Disordered" evidence="1">
    <location>
        <begin position="218"/>
        <end position="289"/>
    </location>
</feature>
<sequence length="611" mass="64255">MASSSSSSSRTTSRSTPATRSRTRTEQTIPTISISNSTSSPLNTTTNPTTTTSSHRKPFSPLPLGLFPCKFDLHSGFSLRSTACSPQITSTSTSTSTTKSPSTSASTSTSTSISERMGKCVKSKAVPASSSSSSTRKEGSKKVVPTAGPDLLHATHVNKKLSTRARSARNEVERMEVDSDLTPKRAGTINLDSDDEEEAAWEQQSPARRLFVGMGMGMMGSASPSSSSTKPNQPRSKLSMMMMDDDPDTSITASTSTSTSTMPTMPTLPTTRPTLRPSPKLTPKKTSTSAISINEKRTWTGRDSPSASPIMSKKFRPVGSTPVVATDVEMNAQDGLENGDEDGDRTIMPVEMDPNADVHAVGFEVWSDQAVNGASSTAVRREQGYFDLGDEVVRTVTPAATPKYTAENIKHVGKNKVPFPTGIASTDEADPETADKGQENVPPLGWIDLAALAGEKLKAVCKTPSRDKFAEQFATPGSGSSARRGTPSYGDPSSVSSLASTPATDRVRRTSTVSLAPSPVKASSVRGPTSSTTSTSTLTLASPPPTPPSQNLSSNANSAHALASEAELSTPTSRTRLGRGMKKSLTKSLADLRDAAGLGGRVLRSGRGRDL</sequence>
<feature type="compositionally biased region" description="Low complexity" evidence="1">
    <location>
        <begin position="254"/>
        <end position="289"/>
    </location>
</feature>
<name>A0A8K0JSV6_9TREE</name>
<protein>
    <submittedName>
        <fullName evidence="2">Uncharacterized protein</fullName>
    </submittedName>
</protein>
<reference evidence="2" key="1">
    <citation type="submission" date="2020-04" db="EMBL/GenBank/DDBJ databases">
        <title>Analysis of mating type loci in Filobasidium floriforme.</title>
        <authorList>
            <person name="Nowrousian M."/>
        </authorList>
    </citation>
    <scope>NUCLEOTIDE SEQUENCE</scope>
    <source>
        <strain evidence="2">CBS 6242</strain>
    </source>
</reference>
<dbReference type="EMBL" id="JABELV010000002">
    <property type="protein sequence ID" value="KAG7580005.1"/>
    <property type="molecule type" value="Genomic_DNA"/>
</dbReference>
<feature type="region of interest" description="Disordered" evidence="1">
    <location>
        <begin position="422"/>
        <end position="441"/>
    </location>
</feature>
<evidence type="ECO:0000256" key="1">
    <source>
        <dbReference type="SAM" id="MobiDB-lite"/>
    </source>
</evidence>
<dbReference type="Proteomes" id="UP000812966">
    <property type="component" value="Unassembled WGS sequence"/>
</dbReference>
<feature type="region of interest" description="Disordered" evidence="1">
    <location>
        <begin position="471"/>
        <end position="611"/>
    </location>
</feature>
<gene>
    <name evidence="2" type="ORF">FFLO_00213</name>
</gene>